<keyword evidence="3" id="KW-1003">Cell membrane</keyword>
<keyword evidence="4 7" id="KW-0812">Transmembrane</keyword>
<dbReference type="Gene3D" id="1.10.3720.10">
    <property type="entry name" value="MetI-like"/>
    <property type="match status" value="1"/>
</dbReference>
<evidence type="ECO:0000256" key="4">
    <source>
        <dbReference type="ARBA" id="ARBA00022692"/>
    </source>
</evidence>
<dbReference type="PROSITE" id="PS50928">
    <property type="entry name" value="ABC_TM1"/>
    <property type="match status" value="1"/>
</dbReference>
<dbReference type="GO" id="GO:0043190">
    <property type="term" value="C:ATP-binding cassette (ABC) transporter complex"/>
    <property type="evidence" value="ECO:0007669"/>
    <property type="project" value="InterPro"/>
</dbReference>
<dbReference type="AlphaFoldDB" id="A0A2D6YIP7"/>
<comment type="caution">
    <text evidence="10">The sequence shown here is derived from an EMBL/GenBank/DDBJ whole genome shotgun (WGS) entry which is preliminary data.</text>
</comment>
<feature type="transmembrane region" description="Helical" evidence="7">
    <location>
        <begin position="64"/>
        <end position="85"/>
    </location>
</feature>
<reference evidence="10" key="2">
    <citation type="journal article" date="2018" name="Sci. Data">
        <title>The reconstruction of 2,631 draft metagenome-assembled genomes from the global oceans.</title>
        <authorList>
            <person name="Tully B.J."/>
            <person name="Graham E.D."/>
            <person name="Heidelberg J.F."/>
        </authorList>
    </citation>
    <scope>NUCLEOTIDE SEQUENCE</scope>
    <source>
        <strain evidence="10">MED745</strain>
    </source>
</reference>
<evidence type="ECO:0000256" key="7">
    <source>
        <dbReference type="RuleBase" id="RU363032"/>
    </source>
</evidence>
<dbReference type="InterPro" id="IPR043429">
    <property type="entry name" value="ArtM/GltK/GlnP/TcyL/YhdX-like"/>
</dbReference>
<dbReference type="InterPro" id="IPR010065">
    <property type="entry name" value="AA_ABC_transptr_permease_3TM"/>
</dbReference>
<protein>
    <submittedName>
        <fullName evidence="10">Amino acid ABC transporter permease</fullName>
    </submittedName>
</protein>
<keyword evidence="6 7" id="KW-0472">Membrane</keyword>
<dbReference type="InterPro" id="IPR035906">
    <property type="entry name" value="MetI-like_sf"/>
</dbReference>
<dbReference type="Pfam" id="PF00528">
    <property type="entry name" value="BPD_transp_1"/>
    <property type="match status" value="1"/>
</dbReference>
<dbReference type="Proteomes" id="UP000226525">
    <property type="component" value="Unassembled WGS sequence"/>
</dbReference>
<evidence type="ECO:0000313" key="9">
    <source>
        <dbReference type="EMBL" id="MAH62263.1"/>
    </source>
</evidence>
<evidence type="ECO:0000256" key="5">
    <source>
        <dbReference type="ARBA" id="ARBA00022989"/>
    </source>
</evidence>
<evidence type="ECO:0000259" key="8">
    <source>
        <dbReference type="PROSITE" id="PS50928"/>
    </source>
</evidence>
<accession>A0A2D6YIP7</accession>
<feature type="transmembrane region" description="Helical" evidence="7">
    <location>
        <begin position="22"/>
        <end position="43"/>
    </location>
</feature>
<evidence type="ECO:0000256" key="1">
    <source>
        <dbReference type="ARBA" id="ARBA00004651"/>
    </source>
</evidence>
<feature type="transmembrane region" description="Helical" evidence="7">
    <location>
        <begin position="129"/>
        <end position="147"/>
    </location>
</feature>
<keyword evidence="5 7" id="KW-1133">Transmembrane helix</keyword>
<evidence type="ECO:0000256" key="3">
    <source>
        <dbReference type="ARBA" id="ARBA00022475"/>
    </source>
</evidence>
<dbReference type="PANTHER" id="PTHR30614">
    <property type="entry name" value="MEMBRANE COMPONENT OF AMINO ACID ABC TRANSPORTER"/>
    <property type="match status" value="1"/>
</dbReference>
<comment type="subcellular location">
    <subcellularLocation>
        <location evidence="1 7">Cell membrane</location>
        <topology evidence="1 7">Multi-pass membrane protein</topology>
    </subcellularLocation>
</comment>
<dbReference type="SUPFAM" id="SSF161098">
    <property type="entry name" value="MetI-like"/>
    <property type="match status" value="1"/>
</dbReference>
<feature type="domain" description="ABC transmembrane type-1" evidence="8">
    <location>
        <begin position="22"/>
        <end position="211"/>
    </location>
</feature>
<feature type="transmembrane region" description="Helical" evidence="7">
    <location>
        <begin position="192"/>
        <end position="215"/>
    </location>
</feature>
<dbReference type="GO" id="GO:0022857">
    <property type="term" value="F:transmembrane transporter activity"/>
    <property type="evidence" value="ECO:0007669"/>
    <property type="project" value="InterPro"/>
</dbReference>
<evidence type="ECO:0000256" key="6">
    <source>
        <dbReference type="ARBA" id="ARBA00023136"/>
    </source>
</evidence>
<comment type="similarity">
    <text evidence="7">Belongs to the binding-protein-dependent transport system permease family.</text>
</comment>
<gene>
    <name evidence="9" type="ORF">CMN54_02185</name>
    <name evidence="10" type="ORF">CMN54_06190</name>
</gene>
<proteinExistence type="inferred from homology"/>
<reference evidence="11" key="1">
    <citation type="submission" date="2017-09" db="EMBL/GenBank/DDBJ databases">
        <title>The Reconstruction of 2,631 Draft Metagenome-Assembled Genomes from the Global Oceans.</title>
        <authorList>
            <person name="Tully B.J."/>
            <person name="Graham E.D."/>
            <person name="Heidelberg J.F."/>
        </authorList>
    </citation>
    <scope>NUCLEOTIDE SEQUENCE [LARGE SCALE GENOMIC DNA]</scope>
</reference>
<dbReference type="EMBL" id="NZEX01000070">
    <property type="protein sequence ID" value="MAH63024.1"/>
    <property type="molecule type" value="Genomic_DNA"/>
</dbReference>
<feature type="transmembrane region" description="Helical" evidence="7">
    <location>
        <begin position="153"/>
        <end position="172"/>
    </location>
</feature>
<evidence type="ECO:0000313" key="10">
    <source>
        <dbReference type="EMBL" id="MAH63024.1"/>
    </source>
</evidence>
<organism evidence="10 11">
    <name type="scientific">SAR324 cluster bacterium</name>
    <dbReference type="NCBI Taxonomy" id="2024889"/>
    <lineage>
        <taxon>Bacteria</taxon>
        <taxon>Deltaproteobacteria</taxon>
        <taxon>SAR324 cluster</taxon>
    </lineage>
</organism>
<dbReference type="CDD" id="cd06261">
    <property type="entry name" value="TM_PBP2"/>
    <property type="match status" value="1"/>
</dbReference>
<dbReference type="EMBL" id="NZEX01000022">
    <property type="protein sequence ID" value="MAH62263.1"/>
    <property type="molecule type" value="Genomic_DNA"/>
</dbReference>
<dbReference type="NCBIfam" id="TIGR01726">
    <property type="entry name" value="HEQRo_perm_3TM"/>
    <property type="match status" value="1"/>
</dbReference>
<feature type="transmembrane region" description="Helical" evidence="7">
    <location>
        <begin position="91"/>
        <end position="108"/>
    </location>
</feature>
<dbReference type="GO" id="GO:0006865">
    <property type="term" value="P:amino acid transport"/>
    <property type="evidence" value="ECO:0007669"/>
    <property type="project" value="TreeGrafter"/>
</dbReference>
<dbReference type="PANTHER" id="PTHR30614:SF35">
    <property type="entry name" value="ABC TRANSPORTER PERMEASE PROTEIN"/>
    <property type="match status" value="1"/>
</dbReference>
<dbReference type="InterPro" id="IPR000515">
    <property type="entry name" value="MetI-like"/>
</dbReference>
<sequence length="225" mass="25344">MELRFFEIYRSPEYLLLLAEGILNSATLTISAGMIGFVLATLLASARHHSWPVLGQLSATFIEFIRNTPLIVQLFFVAFGLPLLLGYQWAFWAHALLALIINFSAYFAEILRSGFLSVPIGQLEAAKTLGIPSFIAFWKILLPQAVATMYPSLSSQFIFLFLTTGVIAEIGVRDLTFAGLFIDSRSFRSFEVFFTLTILYIMMALSFKGILRLVFIKKFSWWSAP</sequence>
<evidence type="ECO:0000313" key="11">
    <source>
        <dbReference type="Proteomes" id="UP000226525"/>
    </source>
</evidence>
<name>A0A2D6YIP7_9DELT</name>
<evidence type="ECO:0000256" key="2">
    <source>
        <dbReference type="ARBA" id="ARBA00022448"/>
    </source>
</evidence>
<keyword evidence="2 7" id="KW-0813">Transport</keyword>